<keyword evidence="2" id="KW-0732">Signal</keyword>
<evidence type="ECO:0000256" key="1">
    <source>
        <dbReference type="SAM" id="MobiDB-lite"/>
    </source>
</evidence>
<organism evidence="3 4">
    <name type="scientific">Brevundimonas nasdae</name>
    <dbReference type="NCBI Taxonomy" id="172043"/>
    <lineage>
        <taxon>Bacteria</taxon>
        <taxon>Pseudomonadati</taxon>
        <taxon>Pseudomonadota</taxon>
        <taxon>Alphaproteobacteria</taxon>
        <taxon>Caulobacterales</taxon>
        <taxon>Caulobacteraceae</taxon>
        <taxon>Brevundimonas</taxon>
    </lineage>
</organism>
<sequence>MRSALVFTTALFAVSAVAGAASAQQVATNSAGLRYLSWPGKTTVNAAPAPAVVTASARGEPALRPVRTAASLDASSAIPLARLDAPSREAPRPGLTPATAFYNPTYGAASAPSNTAPQAYVTAPVRQAPTPAPAPAPQTAPQPTPQAAVQPAPQPAPRPEPRPEPVVAAANTPAPVQAAQPQPAQPQQQQAYAAEAAPAPAAAPDVVDPMAPRRDAAIFSLQRQPAAAVASDAPQTAEVQQVAQAGPYSQQARYYSVHRQAGRHPDAIAAPQQSYLNALPVELTQVPASKDMAEPDAPPQLIRDANGRIRAMPQSQSDETP</sequence>
<gene>
    <name evidence="3" type="ORF">KWG56_10530</name>
</gene>
<protein>
    <submittedName>
        <fullName evidence="3">Uncharacterized protein</fullName>
    </submittedName>
</protein>
<evidence type="ECO:0000313" key="3">
    <source>
        <dbReference type="EMBL" id="QYC09070.1"/>
    </source>
</evidence>
<feature type="compositionally biased region" description="Low complexity" evidence="1">
    <location>
        <begin position="165"/>
        <end position="207"/>
    </location>
</feature>
<feature type="compositionally biased region" description="Pro residues" evidence="1">
    <location>
        <begin position="130"/>
        <end position="144"/>
    </location>
</feature>
<name>A0ABX8TF51_9CAUL</name>
<proteinExistence type="predicted"/>
<dbReference type="GeneID" id="94375707"/>
<dbReference type="EMBL" id="CP080034">
    <property type="protein sequence ID" value="QYC09070.1"/>
    <property type="molecule type" value="Genomic_DNA"/>
</dbReference>
<keyword evidence="4" id="KW-1185">Reference proteome</keyword>
<evidence type="ECO:0000256" key="2">
    <source>
        <dbReference type="SAM" id="SignalP"/>
    </source>
</evidence>
<feature type="region of interest" description="Disordered" evidence="1">
    <location>
        <begin position="127"/>
        <end position="207"/>
    </location>
</feature>
<feature type="region of interest" description="Disordered" evidence="1">
    <location>
        <begin position="290"/>
        <end position="321"/>
    </location>
</feature>
<accession>A0ABX8TF51</accession>
<feature type="chain" id="PRO_5046445203" evidence="2">
    <location>
        <begin position="24"/>
        <end position="321"/>
    </location>
</feature>
<dbReference type="Proteomes" id="UP000824334">
    <property type="component" value="Chromosome"/>
</dbReference>
<feature type="signal peptide" evidence="2">
    <location>
        <begin position="1"/>
        <end position="23"/>
    </location>
</feature>
<evidence type="ECO:0000313" key="4">
    <source>
        <dbReference type="Proteomes" id="UP000824334"/>
    </source>
</evidence>
<reference evidence="3 4" key="1">
    <citation type="submission" date="2021-07" db="EMBL/GenBank/DDBJ databases">
        <title>Isolation and characterization of bacteria from a gold mining with a capacity of golden bioaccumulation.</title>
        <authorList>
            <person name="Yang X.J."/>
        </authorList>
    </citation>
    <scope>NUCLEOTIDE SEQUENCE [LARGE SCALE GENOMIC DNA]</scope>
    <source>
        <strain evidence="3 4">Au29</strain>
    </source>
</reference>
<dbReference type="RefSeq" id="WP_219354722.1">
    <property type="nucleotide sequence ID" value="NZ_CP080034.1"/>
</dbReference>